<dbReference type="AlphaFoldDB" id="A0A0R3T6S4"/>
<protein>
    <submittedName>
        <fullName evidence="4">DUF4116 domain-containing protein</fullName>
    </submittedName>
</protein>
<keyword evidence="3" id="KW-1185">Reference proteome</keyword>
<feature type="signal peptide" evidence="1">
    <location>
        <begin position="1"/>
        <end position="15"/>
    </location>
</feature>
<organism evidence="4">
    <name type="scientific">Rodentolepis nana</name>
    <name type="common">Dwarf tapeworm</name>
    <name type="synonym">Hymenolepis nana</name>
    <dbReference type="NCBI Taxonomy" id="102285"/>
    <lineage>
        <taxon>Eukaryota</taxon>
        <taxon>Metazoa</taxon>
        <taxon>Spiralia</taxon>
        <taxon>Lophotrochozoa</taxon>
        <taxon>Platyhelminthes</taxon>
        <taxon>Cestoda</taxon>
        <taxon>Eucestoda</taxon>
        <taxon>Cyclophyllidea</taxon>
        <taxon>Hymenolepididae</taxon>
        <taxon>Rodentolepis</taxon>
    </lineage>
</organism>
<evidence type="ECO:0000256" key="1">
    <source>
        <dbReference type="SAM" id="SignalP"/>
    </source>
</evidence>
<keyword evidence="1" id="KW-0732">Signal</keyword>
<gene>
    <name evidence="2" type="ORF">HNAJ_LOCUS2761</name>
</gene>
<sequence length="573" mass="65430">MSLLSILLLLSISAALNLDRVYEDAEGNIIEACKNDQLCANSPSRSTKKMDKVGGVGRAKKKVTKDCTCDCFPTVSYYCMLCQTDSFSVPTKAEVLIRAMPHIPIDLADTLVFMQPDTVRYVIESHYDLAALVTEAQPDTLVYILSSAPNFSKYLSKMSPHAINTFLHKIPYPCKYLQSIKRVYAEKVVYKVPIFWECLSKTANPTLTTTTEANELTSQPPADVAYHFEKEEWEQMTANWPDTKKYLRKGLNSKMGNYYFTSMVLSLPNLSEVFSRLKPYIISRIFERITYPDRLLSQLDANTARAVLKNMNPNIYIAIWPHIPYTIQRLRLSLNLKPISDHDIMQKVIRSNLLDFPISYADGLYGLDVISLHKVIRNHTDFAALLCRTKPETFNYILSNAPFITEYIVNMTAGEQAQILSKMGYPCVYLQNINLEYARKIIKNLPDYAGCVHFPETIVRTTTTYAPKIRAEQTPWQPIRVESVFTKEELEKMSEKVPKIREILSKINPKTIKLMRSYFPDFMNLFNSFDDNFIKALNTIDFASMTPKARSELILSMAKKNIAVKVFGTIMAP</sequence>
<feature type="chain" id="PRO_5043131666" evidence="1">
    <location>
        <begin position="16"/>
        <end position="573"/>
    </location>
</feature>
<dbReference type="EMBL" id="UZAE01001438">
    <property type="protein sequence ID" value="VDN98620.1"/>
    <property type="molecule type" value="Genomic_DNA"/>
</dbReference>
<evidence type="ECO:0000313" key="4">
    <source>
        <dbReference type="WBParaSite" id="HNAJ_0000276201-mRNA-1"/>
    </source>
</evidence>
<dbReference type="OrthoDB" id="10566065at2759"/>
<reference evidence="4" key="1">
    <citation type="submission" date="2017-02" db="UniProtKB">
        <authorList>
            <consortium name="WormBaseParasite"/>
        </authorList>
    </citation>
    <scope>IDENTIFICATION</scope>
</reference>
<evidence type="ECO:0000313" key="3">
    <source>
        <dbReference type="Proteomes" id="UP000278807"/>
    </source>
</evidence>
<reference evidence="2 3" key="2">
    <citation type="submission" date="2018-11" db="EMBL/GenBank/DDBJ databases">
        <authorList>
            <consortium name="Pathogen Informatics"/>
        </authorList>
    </citation>
    <scope>NUCLEOTIDE SEQUENCE [LARGE SCALE GENOMIC DNA]</scope>
</reference>
<name>A0A0R3T6S4_RODNA</name>
<accession>A0A0R3T6S4</accession>
<proteinExistence type="predicted"/>
<dbReference type="Proteomes" id="UP000278807">
    <property type="component" value="Unassembled WGS sequence"/>
</dbReference>
<dbReference type="WBParaSite" id="HNAJ_0000276201-mRNA-1">
    <property type="protein sequence ID" value="HNAJ_0000276201-mRNA-1"/>
    <property type="gene ID" value="HNAJ_0000276201"/>
</dbReference>
<evidence type="ECO:0000313" key="2">
    <source>
        <dbReference type="EMBL" id="VDN98620.1"/>
    </source>
</evidence>